<feature type="transmembrane region" description="Helical" evidence="1">
    <location>
        <begin position="76"/>
        <end position="96"/>
    </location>
</feature>
<evidence type="ECO:0000313" key="2">
    <source>
        <dbReference type="EMBL" id="SVA61197.1"/>
    </source>
</evidence>
<feature type="transmembrane region" description="Helical" evidence="1">
    <location>
        <begin position="45"/>
        <end position="64"/>
    </location>
</feature>
<keyword evidence="1" id="KW-0812">Transmembrane</keyword>
<evidence type="ECO:0000256" key="1">
    <source>
        <dbReference type="SAM" id="Phobius"/>
    </source>
</evidence>
<keyword evidence="1" id="KW-0472">Membrane</keyword>
<name>A0A381XAH9_9ZZZZ</name>
<accession>A0A381XAH9</accession>
<reference evidence="2" key="1">
    <citation type="submission" date="2018-05" db="EMBL/GenBank/DDBJ databases">
        <authorList>
            <person name="Lanie J.A."/>
            <person name="Ng W.-L."/>
            <person name="Kazmierczak K.M."/>
            <person name="Andrzejewski T.M."/>
            <person name="Davidsen T.M."/>
            <person name="Wayne K.J."/>
            <person name="Tettelin H."/>
            <person name="Glass J.I."/>
            <person name="Rusch D."/>
            <person name="Podicherti R."/>
            <person name="Tsui H.-C.T."/>
            <person name="Winkler M.E."/>
        </authorList>
    </citation>
    <scope>NUCLEOTIDE SEQUENCE</scope>
</reference>
<feature type="transmembrane region" description="Helical" evidence="1">
    <location>
        <begin position="108"/>
        <end position="127"/>
    </location>
</feature>
<gene>
    <name evidence="2" type="ORF">METZ01_LOCUS114051</name>
</gene>
<protein>
    <submittedName>
        <fullName evidence="2">Uncharacterized protein</fullName>
    </submittedName>
</protein>
<dbReference type="EMBL" id="UINC01014331">
    <property type="protein sequence ID" value="SVA61197.1"/>
    <property type="molecule type" value="Genomic_DNA"/>
</dbReference>
<keyword evidence="1" id="KW-1133">Transmembrane helix</keyword>
<feature type="transmembrane region" description="Helical" evidence="1">
    <location>
        <begin position="5"/>
        <end position="25"/>
    </location>
</feature>
<organism evidence="2">
    <name type="scientific">marine metagenome</name>
    <dbReference type="NCBI Taxonomy" id="408172"/>
    <lineage>
        <taxon>unclassified sequences</taxon>
        <taxon>metagenomes</taxon>
        <taxon>ecological metagenomes</taxon>
    </lineage>
</organism>
<proteinExistence type="predicted"/>
<sequence length="135" mass="14538">MTPKIVLTTTGIIMLLHGLLFFFGAEDMARMGVPDISEKALRMGIGLAEIVAIASVFLGIVLIFSRDIEISSAKKVLTGTGIGFLVLIAGVIKHMIDFQDFPEQAPPIPLLIIVVLLAVWSLYVALVKKDSSTTL</sequence>
<dbReference type="AlphaFoldDB" id="A0A381XAH9"/>